<dbReference type="EMBL" id="MKKU01000574">
    <property type="protein sequence ID" value="RNF07159.1"/>
    <property type="molecule type" value="Genomic_DNA"/>
</dbReference>
<keyword evidence="3" id="KW-1185">Reference proteome</keyword>
<proteinExistence type="predicted"/>
<protein>
    <submittedName>
        <fullName evidence="2">Uncharacterized protein</fullName>
    </submittedName>
</protein>
<evidence type="ECO:0000256" key="1">
    <source>
        <dbReference type="SAM" id="MobiDB-lite"/>
    </source>
</evidence>
<comment type="caution">
    <text evidence="2">The sequence shown here is derived from an EMBL/GenBank/DDBJ whole genome shotgun (WGS) entry which is preliminary data.</text>
</comment>
<dbReference type="RefSeq" id="XP_029225603.1">
    <property type="nucleotide sequence ID" value="XM_029374291.1"/>
</dbReference>
<feature type="compositionally biased region" description="Low complexity" evidence="1">
    <location>
        <begin position="172"/>
        <end position="183"/>
    </location>
</feature>
<dbReference type="AlphaFoldDB" id="A0A422NP43"/>
<evidence type="ECO:0000313" key="2">
    <source>
        <dbReference type="EMBL" id="RNF07159.1"/>
    </source>
</evidence>
<organism evidence="2 3">
    <name type="scientific">Trypanosoma conorhini</name>
    <dbReference type="NCBI Taxonomy" id="83891"/>
    <lineage>
        <taxon>Eukaryota</taxon>
        <taxon>Discoba</taxon>
        <taxon>Euglenozoa</taxon>
        <taxon>Kinetoplastea</taxon>
        <taxon>Metakinetoplastina</taxon>
        <taxon>Trypanosomatida</taxon>
        <taxon>Trypanosomatidae</taxon>
        <taxon>Trypanosoma</taxon>
    </lineage>
</organism>
<feature type="region of interest" description="Disordered" evidence="1">
    <location>
        <begin position="64"/>
        <end position="86"/>
    </location>
</feature>
<feature type="region of interest" description="Disordered" evidence="1">
    <location>
        <begin position="160"/>
        <end position="183"/>
    </location>
</feature>
<dbReference type="Proteomes" id="UP000284403">
    <property type="component" value="Unassembled WGS sequence"/>
</dbReference>
<name>A0A422NP43_9TRYP</name>
<feature type="compositionally biased region" description="Low complexity" evidence="1">
    <location>
        <begin position="75"/>
        <end position="86"/>
    </location>
</feature>
<accession>A0A422NP43</accession>
<dbReference type="GeneID" id="40321037"/>
<gene>
    <name evidence="2" type="ORF">Tco025E_07426</name>
</gene>
<reference evidence="2 3" key="1">
    <citation type="journal article" date="2018" name="BMC Genomics">
        <title>Genomic comparison of Trypanosoma conorhini and Trypanosoma rangeli to Trypanosoma cruzi strains of high and low virulence.</title>
        <authorList>
            <person name="Bradwell K.R."/>
            <person name="Koparde V.N."/>
            <person name="Matveyev A.V."/>
            <person name="Serrano M.G."/>
            <person name="Alves J.M."/>
            <person name="Parikh H."/>
            <person name="Huang B."/>
            <person name="Lee V."/>
            <person name="Espinosa-Alvarez O."/>
            <person name="Ortiz P.A."/>
            <person name="Costa-Martins A.G."/>
            <person name="Teixeira M.M."/>
            <person name="Buck G.A."/>
        </authorList>
    </citation>
    <scope>NUCLEOTIDE SEQUENCE [LARGE SCALE GENOMIC DNA]</scope>
    <source>
        <strain evidence="2 3">025E</strain>
    </source>
</reference>
<sequence length="183" mass="18649">MTRRSEVAAESRRFRRAAPGHYAFLRHCCGAGWHQGCARRAFRAALCFFFWGEPRRRSRTEARAGAGCVPGGKGDSAAAGAGASPSGGMRPCRGMPARHALVSFAALFARPGCTVLRAPPQGLRDAGGGTSVARAGRPASVARGAASSCAPPGRFGWAGPCRSGPEAGTAGGRNAAAGPGRTD</sequence>
<evidence type="ECO:0000313" key="3">
    <source>
        <dbReference type="Proteomes" id="UP000284403"/>
    </source>
</evidence>